<evidence type="ECO:0000256" key="2">
    <source>
        <dbReference type="SAM" id="Phobius"/>
    </source>
</evidence>
<feature type="region of interest" description="Disordered" evidence="1">
    <location>
        <begin position="1"/>
        <end position="20"/>
    </location>
</feature>
<protein>
    <submittedName>
        <fullName evidence="3">Uncharacterized protein</fullName>
    </submittedName>
</protein>
<dbReference type="AlphaFoldDB" id="K7V0S8"/>
<dbReference type="InParanoid" id="K7V0S8"/>
<dbReference type="PaxDb" id="4577-GRMZM2G138844_P01"/>
<keyword evidence="2" id="KW-0472">Membrane</keyword>
<evidence type="ECO:0000256" key="1">
    <source>
        <dbReference type="SAM" id="MobiDB-lite"/>
    </source>
</evidence>
<dbReference type="OMA" id="GPQKARC"/>
<keyword evidence="2" id="KW-0812">Transmembrane</keyword>
<keyword evidence="2" id="KW-1133">Transmembrane helix</keyword>
<feature type="region of interest" description="Disordered" evidence="1">
    <location>
        <begin position="85"/>
        <end position="158"/>
    </location>
</feature>
<dbReference type="SMR" id="K7V0S8"/>
<dbReference type="HOGENOM" id="CLU_1557558_0_0_1"/>
<reference evidence="3" key="1">
    <citation type="submission" date="2015-12" db="EMBL/GenBank/DDBJ databases">
        <title>Update maize B73 reference genome by single molecule sequencing technologies.</title>
        <authorList>
            <consortium name="Maize Genome Sequencing Project"/>
            <person name="Ware D."/>
        </authorList>
    </citation>
    <scope>NUCLEOTIDE SEQUENCE</scope>
    <source>
        <tissue evidence="3">Seedling</tissue>
    </source>
</reference>
<accession>K7V0S8</accession>
<organism evidence="3">
    <name type="scientific">Zea mays</name>
    <name type="common">Maize</name>
    <dbReference type="NCBI Taxonomy" id="4577"/>
    <lineage>
        <taxon>Eukaryota</taxon>
        <taxon>Viridiplantae</taxon>
        <taxon>Streptophyta</taxon>
        <taxon>Embryophyta</taxon>
        <taxon>Tracheophyta</taxon>
        <taxon>Spermatophyta</taxon>
        <taxon>Magnoliopsida</taxon>
        <taxon>Liliopsida</taxon>
        <taxon>Poales</taxon>
        <taxon>Poaceae</taxon>
        <taxon>PACMAD clade</taxon>
        <taxon>Panicoideae</taxon>
        <taxon>Andropogonodae</taxon>
        <taxon>Andropogoneae</taxon>
        <taxon>Tripsacinae</taxon>
        <taxon>Zea</taxon>
    </lineage>
</organism>
<dbReference type="EMBL" id="CM000784">
    <property type="protein sequence ID" value="AQK94495.1"/>
    <property type="molecule type" value="Genomic_DNA"/>
</dbReference>
<name>K7V0S8_MAIZE</name>
<feature type="transmembrane region" description="Helical" evidence="2">
    <location>
        <begin position="30"/>
        <end position="55"/>
    </location>
</feature>
<gene>
    <name evidence="3" type="ORF">ZEAMMB73_Zm00001d010624</name>
</gene>
<sequence>MSEFGGTPLERHCPHQHQGPQKARCRRRRIILCLAFAVLVLLLLAAAAAIALLVMLRTRDLVTELLSVTATGVLPSVVRPAADRLRPPQRHLLPRGPRPEPEPGRVPPRRCRHVPLLPLRDRGLRRGAGPGRGHRPDGRHGAGRPGRGGRRGRPGGLVADVLAGEMEFEART</sequence>
<proteinExistence type="predicted"/>
<evidence type="ECO:0000313" key="3">
    <source>
        <dbReference type="EMBL" id="AQK94495.1"/>
    </source>
</evidence>